<reference evidence="4 5" key="1">
    <citation type="submission" date="2016-12" db="EMBL/GenBank/DDBJ databases">
        <title>Candidatus Reconcilibacillus cellulovorans genome.</title>
        <authorList>
            <person name="Kolinko S."/>
            <person name="Wu Y.-W."/>
            <person name="Tachea F."/>
            <person name="Denzel E."/>
            <person name="Hiras J."/>
            <person name="Baecker N."/>
            <person name="Chan L.J."/>
            <person name="Eichorst S.A."/>
            <person name="Frey D."/>
            <person name="Adams P.D."/>
            <person name="Pray T."/>
            <person name="Tanjore D."/>
            <person name="Petzold C.J."/>
            <person name="Gladden J.M."/>
            <person name="Simmons B.A."/>
            <person name="Singer S.W."/>
        </authorList>
    </citation>
    <scope>NUCLEOTIDE SEQUENCE [LARGE SCALE GENOMIC DNA]</scope>
    <source>
        <strain evidence="4">JTherm</strain>
    </source>
</reference>
<proteinExistence type="predicted"/>
<dbReference type="AlphaFoldDB" id="A0A2A6E1F8"/>
<feature type="region of interest" description="Disordered" evidence="1">
    <location>
        <begin position="131"/>
        <end position="170"/>
    </location>
</feature>
<dbReference type="Proteomes" id="UP000243688">
    <property type="component" value="Unassembled WGS sequence"/>
</dbReference>
<evidence type="ECO:0000259" key="3">
    <source>
        <dbReference type="PROSITE" id="PS50943"/>
    </source>
</evidence>
<feature type="compositionally biased region" description="Low complexity" evidence="1">
    <location>
        <begin position="149"/>
        <end position="170"/>
    </location>
</feature>
<dbReference type="InterPro" id="IPR025194">
    <property type="entry name" value="RodZ-like_C"/>
</dbReference>
<keyword evidence="2" id="KW-1133">Transmembrane helix</keyword>
<sequence>MQELGRLLQQARLERNMTLDDVEELTKIRKRYLQAIEQGDFRVLPGSFYARAFVKAYAEAVGLDPAQVVRMYESVLPPLHPEPTVGRPRARSRDARRFERLGVLTTRLLMLVFVALILGVSYYFVSEKMHRNSPPDRERISESTPKQGVSGTVSPASPTPTVSSTPKPSAVVMRQQTVGRYEHYAVSNTDVLRVEVNVVRDECWVQIMKLTGSGKAELVDQGIFKAGDRKVWEFDSSLQLVLGRPAAVTVAVNGVLLDTGNSVNPKRFQINLERSDAQVSPVGSR</sequence>
<feature type="domain" description="HTH cro/C1-type" evidence="3">
    <location>
        <begin position="8"/>
        <end position="39"/>
    </location>
</feature>
<dbReference type="SMART" id="SM00530">
    <property type="entry name" value="HTH_XRE"/>
    <property type="match status" value="1"/>
</dbReference>
<dbReference type="CDD" id="cd00093">
    <property type="entry name" value="HTH_XRE"/>
    <property type="match status" value="1"/>
</dbReference>
<dbReference type="InterPro" id="IPR001387">
    <property type="entry name" value="Cro/C1-type_HTH"/>
</dbReference>
<keyword evidence="2" id="KW-0812">Transmembrane</keyword>
<organism evidence="4 5">
    <name type="scientific">Candidatus Reconcilbacillus cellulovorans</name>
    <dbReference type="NCBI Taxonomy" id="1906605"/>
    <lineage>
        <taxon>Bacteria</taxon>
        <taxon>Bacillati</taxon>
        <taxon>Bacillota</taxon>
        <taxon>Bacilli</taxon>
        <taxon>Bacillales</taxon>
        <taxon>Paenibacillaceae</taxon>
        <taxon>Candidatus Reconcilbacillus</taxon>
    </lineage>
</organism>
<dbReference type="Gene3D" id="1.10.260.40">
    <property type="entry name" value="lambda repressor-like DNA-binding domains"/>
    <property type="match status" value="1"/>
</dbReference>
<dbReference type="EMBL" id="MOXJ01000012">
    <property type="protein sequence ID" value="PDO10577.1"/>
    <property type="molecule type" value="Genomic_DNA"/>
</dbReference>
<evidence type="ECO:0000256" key="2">
    <source>
        <dbReference type="SAM" id="Phobius"/>
    </source>
</evidence>
<gene>
    <name evidence="4" type="ORF">BLM47_06235</name>
</gene>
<feature type="compositionally biased region" description="Basic and acidic residues" evidence="1">
    <location>
        <begin position="131"/>
        <end position="141"/>
    </location>
</feature>
<evidence type="ECO:0000256" key="1">
    <source>
        <dbReference type="SAM" id="MobiDB-lite"/>
    </source>
</evidence>
<dbReference type="PROSITE" id="PS50943">
    <property type="entry name" value="HTH_CROC1"/>
    <property type="match status" value="1"/>
</dbReference>
<dbReference type="InterPro" id="IPR010982">
    <property type="entry name" value="Lambda_DNA-bd_dom_sf"/>
</dbReference>
<evidence type="ECO:0000313" key="5">
    <source>
        <dbReference type="Proteomes" id="UP000243688"/>
    </source>
</evidence>
<protein>
    <recommendedName>
        <fullName evidence="3">HTH cro/C1-type domain-containing protein</fullName>
    </recommendedName>
</protein>
<dbReference type="SUPFAM" id="SSF47413">
    <property type="entry name" value="lambda repressor-like DNA-binding domains"/>
    <property type="match status" value="1"/>
</dbReference>
<keyword evidence="2" id="KW-0472">Membrane</keyword>
<feature type="transmembrane region" description="Helical" evidence="2">
    <location>
        <begin position="101"/>
        <end position="125"/>
    </location>
</feature>
<name>A0A2A6E1F8_9BACL</name>
<dbReference type="PANTHER" id="PTHR34475:SF1">
    <property type="entry name" value="CYTOSKELETON PROTEIN RODZ"/>
    <property type="match status" value="1"/>
</dbReference>
<dbReference type="Pfam" id="PF13464">
    <property type="entry name" value="RodZ_C"/>
    <property type="match status" value="1"/>
</dbReference>
<comment type="caution">
    <text evidence="4">The sequence shown here is derived from an EMBL/GenBank/DDBJ whole genome shotgun (WGS) entry which is preliminary data.</text>
</comment>
<dbReference type="Pfam" id="PF13413">
    <property type="entry name" value="HTH_25"/>
    <property type="match status" value="1"/>
</dbReference>
<dbReference type="PANTHER" id="PTHR34475">
    <property type="match status" value="1"/>
</dbReference>
<dbReference type="InterPro" id="IPR050400">
    <property type="entry name" value="Bact_Cytoskel_RodZ"/>
</dbReference>
<accession>A0A2A6E1F8</accession>
<dbReference type="GO" id="GO:0003677">
    <property type="term" value="F:DNA binding"/>
    <property type="evidence" value="ECO:0007669"/>
    <property type="project" value="InterPro"/>
</dbReference>
<evidence type="ECO:0000313" key="4">
    <source>
        <dbReference type="EMBL" id="PDO10577.1"/>
    </source>
</evidence>